<sequence length="1279" mass="141725">LGYVRGPLYRIRIIQIRAIDIRPQGRKCLFTLNGHLDYISSSDDQTIRIWNSTSRNCIAILTGHSHYIMSAFFHPKEDLVVSASMDQTVRVWDISSLRKSPSRNNAGMGGPGGPPGTVGNFDAFDSFSTVKYVLEGHDRGVNFASFHPTLPLIVSGGDDRQIKLWRMSDNKAWEVDTCRGHFNNVSSVLFHPKHELIVSAGEDKTIRVWDMGKRTAIQTFRREHDRFWVLVAHPELNLFAAAFAVFQDQLYYIRDKYVRQHDFNSQTDNGLLSVRKLGSAYVQPKTLAYNPAERSVLVTTSSDGGMFELASLPRDTSGAEVKDSSTDGKKGPGTGVVFVARNRFAVLDKANQTIEIRDLSNAITKAIKPPAVTNDIFYGGTASLLLSTPTSVILYDIQQQKTLAEINSPPVKYAIWNTDNSTVALLSKHTITLASKTLAQSSLIHETIRIKSGAWDDIGVFVYSTLNHIKYALPLGIKGKKIHCLDRSAKPRVIDMDPTEYKFKLALIKNNYEEVLRIIQTSNLVGQSIISYLQKKGFPEIALHFVQDKNTRFELALECGNLDVALETARAMDKPDLWSRLASQALAQGNHKIVEIAYQRTRNFDKLSFLYLATGSTDKLAKMQKIAQSRKDPMSRFHNALYAGDIEARIASNGLDALAEEILRKAGKTEADLEDLPAISSSTLKPPPVITPTTSLTWPQIATTENFFEKALVNGHLPAAPEGSYVNGLDDMVNDDRVSELELWVKNSPFAADHIAAGSFETAMQSGVVNFEPLKPLFLAGYRAAHVYFSPNAALPPMQLHLRRNPEISSPTRVLPVARSLKAATQEFQAACKFVSAYKLPEAIEAFRALLQVLLLTVANDQEEASKLRELVTSTREYLLAMILEDTRRDLPAEDQKRSLELAAYFTHCKLLPQHAILALRRGIQGATKAKNYATAARFARRLVELNPDKATLTKAKEVIATGDRNPRDAVDFDYDEYTDFEVCAASLTPIYKGSPSVRCPFTGAAFQPQFKGQLDPLSQLTEIGRPLGMGHKLSPPPATPSLLPRHRVPTLMSTTIPLRSLAVLGGVFDTPVDKCPPVGSMGYVTGIPSSVYSKNPAMKVNTAEISPYPSPSTPPSAPIHFVKPRQSSNNQLATPPLTPENTIAIPHPKKHSVLAENLFIENTNTITKFCAPLQIVSNSTTWDAFVLDLPNRPKTLYVDGQAVRLADLRESVVALLDVADEQLECSSVIFALPRSAEGLDDLIHSLMYVGGQLKSDYMREAYVRFRNKHQKRYPPHIL</sequence>
<proteinExistence type="predicted"/>
<evidence type="ECO:0000313" key="2">
    <source>
        <dbReference type="Proteomes" id="UP000789525"/>
    </source>
</evidence>
<protein>
    <submittedName>
        <fullName evidence="1">5848_t:CDS:1</fullName>
    </submittedName>
</protein>
<reference evidence="1" key="1">
    <citation type="submission" date="2021-06" db="EMBL/GenBank/DDBJ databases">
        <authorList>
            <person name="Kallberg Y."/>
            <person name="Tangrot J."/>
            <person name="Rosling A."/>
        </authorList>
    </citation>
    <scope>NUCLEOTIDE SEQUENCE</scope>
    <source>
        <strain evidence="1">CL356</strain>
    </source>
</reference>
<gene>
    <name evidence="1" type="ORF">ACOLOM_LOCUS5500</name>
</gene>
<comment type="caution">
    <text evidence="1">The sequence shown here is derived from an EMBL/GenBank/DDBJ whole genome shotgun (WGS) entry which is preliminary data.</text>
</comment>
<accession>A0ACA9M613</accession>
<keyword evidence="2" id="KW-1185">Reference proteome</keyword>
<name>A0ACA9M613_9GLOM</name>
<dbReference type="Proteomes" id="UP000789525">
    <property type="component" value="Unassembled WGS sequence"/>
</dbReference>
<evidence type="ECO:0000313" key="1">
    <source>
        <dbReference type="EMBL" id="CAG8568297.1"/>
    </source>
</evidence>
<organism evidence="1 2">
    <name type="scientific">Acaulospora colombiana</name>
    <dbReference type="NCBI Taxonomy" id="27376"/>
    <lineage>
        <taxon>Eukaryota</taxon>
        <taxon>Fungi</taxon>
        <taxon>Fungi incertae sedis</taxon>
        <taxon>Mucoromycota</taxon>
        <taxon>Glomeromycotina</taxon>
        <taxon>Glomeromycetes</taxon>
        <taxon>Diversisporales</taxon>
        <taxon>Acaulosporaceae</taxon>
        <taxon>Acaulospora</taxon>
    </lineage>
</organism>
<dbReference type="EMBL" id="CAJVPT010010236">
    <property type="protein sequence ID" value="CAG8568297.1"/>
    <property type="molecule type" value="Genomic_DNA"/>
</dbReference>
<feature type="non-terminal residue" evidence="1">
    <location>
        <position position="1"/>
    </location>
</feature>